<keyword evidence="12" id="KW-0902">Two-component regulatory system</keyword>
<dbReference type="InterPro" id="IPR029151">
    <property type="entry name" value="Sensor-like_sf"/>
</dbReference>
<evidence type="ECO:0000256" key="15">
    <source>
        <dbReference type="SAM" id="MobiDB-lite"/>
    </source>
</evidence>
<dbReference type="Pfam" id="PF17203">
    <property type="entry name" value="sCache_3_2"/>
    <property type="match status" value="1"/>
</dbReference>
<evidence type="ECO:0000256" key="14">
    <source>
        <dbReference type="ARBA" id="ARBA00039401"/>
    </source>
</evidence>
<dbReference type="PATRIC" id="fig|582680.6.peg.2859"/>
<sequence>MPVTRRVRFATRTLLLQFATVVLVVALCTGVYLVLAVQQLRAEAESSALGIARTLAEDPEVRAEVARASAEPGTPPVAELQAGVLQRTATAIAARTGALFVVITDDHGIRLAHPDPDRLGQEVSTPYQDVLAGHEVVEWEAGTLGDSARAKVPVRDDGGVPVGEVSVGFARAGVFDDLPPLLAVIGIAAAGSLLLAGIAALMLRRRWERLTLGVQPEELVALVQNQTAVLDGVDDGVLAVDQGGIVRVCNAAAERLLGVRDLVGMPLDRTGLPDAVRDAASGARALSEVVLGERVLYLDTRPVEREGRALGTVAVIRDRTELIALSERLESVRTMTAALRVQRHEFANRIHVAAGLIDAERVQDAREFLAELMQRGSVDFPMAGRERLSDPFLQSFLGAKALEASERGVTLRIAEDTHLLGAVVAAEDVAAVLGNLVDNAVTAAVAGDAPRWVEVAVLDDDDALVVTVADSGAGLDAAPVEEPDAAGPADDAGASPGTGSPADAGAVHGHGLGLPLSREIARRGGGDLWVIDRGGDAHGAVFAARLDGAVAPLGELGRADPGERGPAGSRLETRAGNRPDKRAGNRPEKEESR</sequence>
<evidence type="ECO:0000256" key="12">
    <source>
        <dbReference type="ARBA" id="ARBA00023012"/>
    </source>
</evidence>
<dbReference type="GO" id="GO:0000155">
    <property type="term" value="F:phosphorelay sensor kinase activity"/>
    <property type="evidence" value="ECO:0007669"/>
    <property type="project" value="InterPro"/>
</dbReference>
<dbReference type="STRING" id="582680.RS86_02785"/>
<dbReference type="GO" id="GO:0007234">
    <property type="term" value="P:osmosensory signaling via phosphorelay pathway"/>
    <property type="evidence" value="ECO:0007669"/>
    <property type="project" value="TreeGrafter"/>
</dbReference>
<dbReference type="Gene3D" id="1.10.287.130">
    <property type="match status" value="1"/>
</dbReference>
<keyword evidence="4" id="KW-1003">Cell membrane</keyword>
<protein>
    <recommendedName>
        <fullName evidence="14">Sensor-like histidine kinase SenX3</fullName>
        <ecNumber evidence="3">2.7.13.3</ecNumber>
    </recommendedName>
</protein>
<dbReference type="InterPro" id="IPR003594">
    <property type="entry name" value="HATPase_dom"/>
</dbReference>
<dbReference type="EC" id="2.7.13.3" evidence="3"/>
<evidence type="ECO:0000256" key="1">
    <source>
        <dbReference type="ARBA" id="ARBA00000085"/>
    </source>
</evidence>
<dbReference type="InterPro" id="IPR050351">
    <property type="entry name" value="BphY/WalK/GraS-like"/>
</dbReference>
<gene>
    <name evidence="18" type="primary">dcuS_3</name>
    <name evidence="18" type="ORF">RS86_02785</name>
</gene>
<feature type="region of interest" description="Disordered" evidence="15">
    <location>
        <begin position="475"/>
        <end position="510"/>
    </location>
</feature>
<dbReference type="InterPro" id="IPR005467">
    <property type="entry name" value="His_kinase_dom"/>
</dbReference>
<dbReference type="CDD" id="cd00130">
    <property type="entry name" value="PAS"/>
    <property type="match status" value="1"/>
</dbReference>
<evidence type="ECO:0000313" key="19">
    <source>
        <dbReference type="Proteomes" id="UP000033740"/>
    </source>
</evidence>
<evidence type="ECO:0000256" key="7">
    <source>
        <dbReference type="ARBA" id="ARBA00022692"/>
    </source>
</evidence>
<dbReference type="SUPFAM" id="SSF55890">
    <property type="entry name" value="Sporulation response regulatory protein Spo0B"/>
    <property type="match status" value="1"/>
</dbReference>
<dbReference type="PANTHER" id="PTHR42878:SF14">
    <property type="entry name" value="OSMOLARITY TWO-COMPONENT SYSTEM PROTEIN SSK1"/>
    <property type="match status" value="1"/>
</dbReference>
<keyword evidence="5" id="KW-0597">Phosphoprotein</keyword>
<dbReference type="InterPro" id="IPR016120">
    <property type="entry name" value="Sig_transdc_His_kin_SpoOB"/>
</dbReference>
<accession>A0A0F0LGQ2</accession>
<evidence type="ECO:0000256" key="13">
    <source>
        <dbReference type="ARBA" id="ARBA00023136"/>
    </source>
</evidence>
<dbReference type="AlphaFoldDB" id="A0A0F0LGQ2"/>
<keyword evidence="10" id="KW-0067">ATP-binding</keyword>
<keyword evidence="8" id="KW-0547">Nucleotide-binding</keyword>
<dbReference type="InterPro" id="IPR035965">
    <property type="entry name" value="PAS-like_dom_sf"/>
</dbReference>
<comment type="caution">
    <text evidence="18">The sequence shown here is derived from an EMBL/GenBank/DDBJ whole genome shotgun (WGS) entry which is preliminary data.</text>
</comment>
<dbReference type="SMART" id="SM00091">
    <property type="entry name" value="PAS"/>
    <property type="match status" value="1"/>
</dbReference>
<dbReference type="Pfam" id="PF14689">
    <property type="entry name" value="SPOB_a"/>
    <property type="match status" value="1"/>
</dbReference>
<comment type="subcellular location">
    <subcellularLocation>
        <location evidence="2">Cell membrane</location>
        <topology evidence="2">Multi-pass membrane protein</topology>
    </subcellularLocation>
</comment>
<dbReference type="InterPro" id="IPR004358">
    <property type="entry name" value="Sig_transdc_His_kin-like_C"/>
</dbReference>
<evidence type="ECO:0000313" key="18">
    <source>
        <dbReference type="EMBL" id="KJL32313.1"/>
    </source>
</evidence>
<keyword evidence="9 18" id="KW-0418">Kinase</keyword>
<evidence type="ECO:0000256" key="9">
    <source>
        <dbReference type="ARBA" id="ARBA00022777"/>
    </source>
</evidence>
<evidence type="ECO:0000256" key="2">
    <source>
        <dbReference type="ARBA" id="ARBA00004651"/>
    </source>
</evidence>
<dbReference type="SUPFAM" id="SSF103190">
    <property type="entry name" value="Sensory domain-like"/>
    <property type="match status" value="1"/>
</dbReference>
<dbReference type="Proteomes" id="UP000033740">
    <property type="component" value="Unassembled WGS sequence"/>
</dbReference>
<feature type="compositionally biased region" description="Basic and acidic residues" evidence="15">
    <location>
        <begin position="571"/>
        <end position="593"/>
    </location>
</feature>
<dbReference type="PROSITE" id="PS50109">
    <property type="entry name" value="HIS_KIN"/>
    <property type="match status" value="1"/>
</dbReference>
<evidence type="ECO:0000259" key="17">
    <source>
        <dbReference type="PROSITE" id="PS50109"/>
    </source>
</evidence>
<feature type="transmembrane region" description="Helical" evidence="16">
    <location>
        <begin position="181"/>
        <end position="203"/>
    </location>
</feature>
<feature type="compositionally biased region" description="Low complexity" evidence="15">
    <location>
        <begin position="485"/>
        <end position="500"/>
    </location>
</feature>
<feature type="domain" description="Histidine kinase" evidence="17">
    <location>
        <begin position="432"/>
        <end position="550"/>
    </location>
</feature>
<keyword evidence="19" id="KW-1185">Reference proteome</keyword>
<feature type="region of interest" description="Disordered" evidence="15">
    <location>
        <begin position="553"/>
        <end position="593"/>
    </location>
</feature>
<dbReference type="PRINTS" id="PR00344">
    <property type="entry name" value="BCTRLSENSOR"/>
</dbReference>
<dbReference type="Gene3D" id="3.30.450.20">
    <property type="entry name" value="PAS domain"/>
    <property type="match status" value="2"/>
</dbReference>
<evidence type="ECO:0000256" key="3">
    <source>
        <dbReference type="ARBA" id="ARBA00012438"/>
    </source>
</evidence>
<organism evidence="18 19">
    <name type="scientific">Microbacterium azadirachtae</name>
    <dbReference type="NCBI Taxonomy" id="582680"/>
    <lineage>
        <taxon>Bacteria</taxon>
        <taxon>Bacillati</taxon>
        <taxon>Actinomycetota</taxon>
        <taxon>Actinomycetes</taxon>
        <taxon>Micrococcales</taxon>
        <taxon>Microbacteriaceae</taxon>
        <taxon>Microbacterium</taxon>
    </lineage>
</organism>
<dbReference type="InterPro" id="IPR033463">
    <property type="entry name" value="sCache_3"/>
</dbReference>
<evidence type="ECO:0000256" key="10">
    <source>
        <dbReference type="ARBA" id="ARBA00022840"/>
    </source>
</evidence>
<dbReference type="InterPro" id="IPR036890">
    <property type="entry name" value="HATPase_C_sf"/>
</dbReference>
<dbReference type="GO" id="GO:0000156">
    <property type="term" value="F:phosphorelay response regulator activity"/>
    <property type="evidence" value="ECO:0007669"/>
    <property type="project" value="TreeGrafter"/>
</dbReference>
<evidence type="ECO:0000256" key="8">
    <source>
        <dbReference type="ARBA" id="ARBA00022741"/>
    </source>
</evidence>
<dbReference type="PANTHER" id="PTHR42878">
    <property type="entry name" value="TWO-COMPONENT HISTIDINE KINASE"/>
    <property type="match status" value="1"/>
</dbReference>
<dbReference type="InterPro" id="IPR000014">
    <property type="entry name" value="PAS"/>
</dbReference>
<dbReference type="InterPro" id="IPR039506">
    <property type="entry name" value="SPOB_a"/>
</dbReference>
<dbReference type="RefSeq" id="WP_082076788.1">
    <property type="nucleotide sequence ID" value="NZ_JYIX01000037.1"/>
</dbReference>
<dbReference type="SUPFAM" id="SSF55785">
    <property type="entry name" value="PYP-like sensor domain (PAS domain)"/>
    <property type="match status" value="1"/>
</dbReference>
<dbReference type="GO" id="GO:0030295">
    <property type="term" value="F:protein kinase activator activity"/>
    <property type="evidence" value="ECO:0007669"/>
    <property type="project" value="TreeGrafter"/>
</dbReference>
<evidence type="ECO:0000256" key="6">
    <source>
        <dbReference type="ARBA" id="ARBA00022679"/>
    </source>
</evidence>
<dbReference type="Gene3D" id="3.30.565.10">
    <property type="entry name" value="Histidine kinase-like ATPase, C-terminal domain"/>
    <property type="match status" value="1"/>
</dbReference>
<dbReference type="SMART" id="SM00387">
    <property type="entry name" value="HATPase_c"/>
    <property type="match status" value="1"/>
</dbReference>
<evidence type="ECO:0000256" key="16">
    <source>
        <dbReference type="SAM" id="Phobius"/>
    </source>
</evidence>
<dbReference type="Pfam" id="PF02518">
    <property type="entry name" value="HATPase_c"/>
    <property type="match status" value="1"/>
</dbReference>
<reference evidence="18 19" key="1">
    <citation type="submission" date="2015-02" db="EMBL/GenBank/DDBJ databases">
        <title>Draft genome sequences of ten Microbacterium spp. with emphasis on heavy metal contaminated environments.</title>
        <authorList>
            <person name="Corretto E."/>
        </authorList>
    </citation>
    <scope>NUCLEOTIDE SEQUENCE [LARGE SCALE GENOMIC DNA]</scope>
    <source>
        <strain evidence="18 19">ARN176</strain>
    </source>
</reference>
<evidence type="ECO:0000256" key="5">
    <source>
        <dbReference type="ARBA" id="ARBA00022553"/>
    </source>
</evidence>
<keyword evidence="7 16" id="KW-0812">Transmembrane</keyword>
<keyword evidence="11 16" id="KW-1133">Transmembrane helix</keyword>
<name>A0A0F0LGQ2_9MICO</name>
<dbReference type="EMBL" id="JYIX01000037">
    <property type="protein sequence ID" value="KJL32313.1"/>
    <property type="molecule type" value="Genomic_DNA"/>
</dbReference>
<keyword evidence="13 16" id="KW-0472">Membrane</keyword>
<dbReference type="GO" id="GO:0005886">
    <property type="term" value="C:plasma membrane"/>
    <property type="evidence" value="ECO:0007669"/>
    <property type="project" value="UniProtKB-SubCell"/>
</dbReference>
<dbReference type="Pfam" id="PF13188">
    <property type="entry name" value="PAS_8"/>
    <property type="match status" value="1"/>
</dbReference>
<keyword evidence="6 18" id="KW-0808">Transferase</keyword>
<comment type="catalytic activity">
    <reaction evidence="1">
        <text>ATP + protein L-histidine = ADP + protein N-phospho-L-histidine.</text>
        <dbReference type="EC" id="2.7.13.3"/>
    </reaction>
</comment>
<evidence type="ECO:0000256" key="11">
    <source>
        <dbReference type="ARBA" id="ARBA00022989"/>
    </source>
</evidence>
<dbReference type="SUPFAM" id="SSF55874">
    <property type="entry name" value="ATPase domain of HSP90 chaperone/DNA topoisomerase II/histidine kinase"/>
    <property type="match status" value="1"/>
</dbReference>
<proteinExistence type="predicted"/>
<evidence type="ECO:0000256" key="4">
    <source>
        <dbReference type="ARBA" id="ARBA00022475"/>
    </source>
</evidence>
<dbReference type="GO" id="GO:0005524">
    <property type="term" value="F:ATP binding"/>
    <property type="evidence" value="ECO:0007669"/>
    <property type="project" value="UniProtKB-KW"/>
</dbReference>